<organism evidence="2 3">
    <name type="scientific">Serendipita indica (strain DSM 11827)</name>
    <name type="common">Root endophyte fungus</name>
    <name type="synonym">Piriformospora indica</name>
    <dbReference type="NCBI Taxonomy" id="1109443"/>
    <lineage>
        <taxon>Eukaryota</taxon>
        <taxon>Fungi</taxon>
        <taxon>Dikarya</taxon>
        <taxon>Basidiomycota</taxon>
        <taxon>Agaricomycotina</taxon>
        <taxon>Agaricomycetes</taxon>
        <taxon>Sebacinales</taxon>
        <taxon>Serendipitaceae</taxon>
        <taxon>Serendipita</taxon>
    </lineage>
</organism>
<keyword evidence="3" id="KW-1185">Reference proteome</keyword>
<dbReference type="AlphaFoldDB" id="G4TGL5"/>
<dbReference type="EMBL" id="CAFZ01000083">
    <property type="protein sequence ID" value="CCA70448.1"/>
    <property type="molecule type" value="Genomic_DNA"/>
</dbReference>
<feature type="region of interest" description="Disordered" evidence="1">
    <location>
        <begin position="1"/>
        <end position="88"/>
    </location>
</feature>
<protein>
    <submittedName>
        <fullName evidence="2">Uncharacterized protein</fullName>
    </submittedName>
</protein>
<evidence type="ECO:0000256" key="1">
    <source>
        <dbReference type="SAM" id="MobiDB-lite"/>
    </source>
</evidence>
<reference evidence="2 3" key="1">
    <citation type="journal article" date="2011" name="PLoS Pathog.">
        <title>Endophytic Life Strategies Decoded by Genome and Transcriptome Analyses of the Mutualistic Root Symbiont Piriformospora indica.</title>
        <authorList>
            <person name="Zuccaro A."/>
            <person name="Lahrmann U."/>
            <person name="Guldener U."/>
            <person name="Langen G."/>
            <person name="Pfiffi S."/>
            <person name="Biedenkopf D."/>
            <person name="Wong P."/>
            <person name="Samans B."/>
            <person name="Grimm C."/>
            <person name="Basiewicz M."/>
            <person name="Murat C."/>
            <person name="Martin F."/>
            <person name="Kogel K.H."/>
        </authorList>
    </citation>
    <scope>NUCLEOTIDE SEQUENCE [LARGE SCALE GENOMIC DNA]</scope>
    <source>
        <strain evidence="2 3">DSM 11827</strain>
    </source>
</reference>
<evidence type="ECO:0000313" key="3">
    <source>
        <dbReference type="Proteomes" id="UP000007148"/>
    </source>
</evidence>
<feature type="compositionally biased region" description="Pro residues" evidence="1">
    <location>
        <begin position="42"/>
        <end position="51"/>
    </location>
</feature>
<gene>
    <name evidence="2" type="ORF">PIIN_04386</name>
</gene>
<feature type="compositionally biased region" description="Low complexity" evidence="1">
    <location>
        <begin position="52"/>
        <end position="62"/>
    </location>
</feature>
<feature type="region of interest" description="Disordered" evidence="1">
    <location>
        <begin position="226"/>
        <end position="258"/>
    </location>
</feature>
<accession>G4TGL5</accession>
<dbReference type="OrthoDB" id="3141616at2759"/>
<dbReference type="HOGENOM" id="CLU_665929_0_0_1"/>
<name>G4TGL5_SERID</name>
<dbReference type="InParanoid" id="G4TGL5"/>
<feature type="compositionally biased region" description="Polar residues" evidence="1">
    <location>
        <begin position="1"/>
        <end position="23"/>
    </location>
</feature>
<proteinExistence type="predicted"/>
<dbReference type="Proteomes" id="UP000007148">
    <property type="component" value="Unassembled WGS sequence"/>
</dbReference>
<sequence>MQSSRATPTPSTTYSGRQLTQADINEYRQIFEAARQSRPISPLLPPSPPSSSAPETETSPDSLSSYLKRKNDDSMSVDISMSPNKRQRLGEYQVPIRGKRKPQLPHQEISHIHTKRATDLKHAGDADSQVMKSSKGAQLYAQSILNYAFGFFFNRPPAWKSLSRVLHVTIERFNSLASKEPSPKLDVFLSYLHFLQYAMEIQIDREYISRIRTEFDNQLRYAPNQHLQSPVPQSSNPTSNPTPESTRPTNSSDTNTPIIRATSASDGLALADLRRTPESRFTLNWDDTRRLRDILARSRGSSHNQNIRRRNINHLTPASIRAHFPRTFMRAFGEYGVGHAPLASSSDQERTGPLDLWEDNAISDLEANEEEGGDFPYPHQPEDILWVIILGRALLAELD</sequence>
<comment type="caution">
    <text evidence="2">The sequence shown here is derived from an EMBL/GenBank/DDBJ whole genome shotgun (WGS) entry which is preliminary data.</text>
</comment>
<evidence type="ECO:0000313" key="2">
    <source>
        <dbReference type="EMBL" id="CCA70448.1"/>
    </source>
</evidence>
<feature type="compositionally biased region" description="Low complexity" evidence="1">
    <location>
        <begin position="229"/>
        <end position="252"/>
    </location>
</feature>